<evidence type="ECO:0000256" key="4">
    <source>
        <dbReference type="ARBA" id="ARBA00022729"/>
    </source>
</evidence>
<evidence type="ECO:0000256" key="6">
    <source>
        <dbReference type="ARBA" id="ARBA00022837"/>
    </source>
</evidence>
<keyword evidence="3" id="KW-0479">Metal-binding</keyword>
<keyword evidence="2" id="KW-0719">Serine esterase</keyword>
<dbReference type="EC" id="3.1.1.-" evidence="8"/>
<dbReference type="Pfam" id="PF07519">
    <property type="entry name" value="Tannase"/>
    <property type="match status" value="1"/>
</dbReference>
<dbReference type="EMBL" id="ML977630">
    <property type="protein sequence ID" value="KAF1996023.1"/>
    <property type="molecule type" value="Genomic_DNA"/>
</dbReference>
<sequence length="442" mass="48596">MDAVFLLANGTINYQTLYMFGYNGIAEMTKMGKALSKAFYGKNGTDSKLYTYYQGCSEGGREGWSQVQRFPQEYDGVIPGAPAFRFAQQQVQHSYSNVVEQTLNYFPGSCELAKIVNETIAFCDPLDGKTDGVVARSDLCQLQVNLDSMVGKPYSCAATTGSSGPPGRKRQFPMAGPTPAQNGTVSAEAIAVCKKIAEGLHDSKGRRAYISYQPGATFGDAGTTFNTVTGKFELSINSMGGEYIAKFLQLLNIDNLPNLNNVTYDTLVDYMQQGWTMYEDSLQTTLLDLTPYQAKGGKVLHFHGESDNSIPAGSSVHYHESVRKIMYPDMSFNESSAALSSWYKLFLIPGAAHCGTNNLQPNGPFPQSNLQTMIDWVENGVEPKTLNGTVLQGANIGQQQDICAWPLRPMWSSNTTSPNCVYDQTSIDSWMYTFDAFKQPLY</sequence>
<feature type="region of interest" description="Disordered" evidence="9">
    <location>
        <begin position="157"/>
        <end position="181"/>
    </location>
</feature>
<evidence type="ECO:0000313" key="10">
    <source>
        <dbReference type="EMBL" id="KAF1996023.1"/>
    </source>
</evidence>
<evidence type="ECO:0000256" key="9">
    <source>
        <dbReference type="SAM" id="MobiDB-lite"/>
    </source>
</evidence>
<dbReference type="PANTHER" id="PTHR33938">
    <property type="entry name" value="FERULOYL ESTERASE B-RELATED"/>
    <property type="match status" value="1"/>
</dbReference>
<accession>A0A6A5W2I4</accession>
<keyword evidence="6" id="KW-0106">Calcium</keyword>
<keyword evidence="5 8" id="KW-0378">Hydrolase</keyword>
<dbReference type="InterPro" id="IPR029058">
    <property type="entry name" value="AB_hydrolase_fold"/>
</dbReference>
<protein>
    <recommendedName>
        <fullName evidence="8">Carboxylic ester hydrolase</fullName>
        <ecNumber evidence="8">3.1.1.-</ecNumber>
    </recommendedName>
</protein>
<proteinExistence type="inferred from homology"/>
<dbReference type="Proteomes" id="UP000799779">
    <property type="component" value="Unassembled WGS sequence"/>
</dbReference>
<evidence type="ECO:0000256" key="2">
    <source>
        <dbReference type="ARBA" id="ARBA00022487"/>
    </source>
</evidence>
<keyword evidence="11" id="KW-1185">Reference proteome</keyword>
<keyword evidence="7" id="KW-1015">Disulfide bond</keyword>
<evidence type="ECO:0000256" key="8">
    <source>
        <dbReference type="RuleBase" id="RU361238"/>
    </source>
</evidence>
<keyword evidence="4" id="KW-0732">Signal</keyword>
<name>A0A6A5W2I4_9PLEO</name>
<reference evidence="10" key="1">
    <citation type="journal article" date="2020" name="Stud. Mycol.">
        <title>101 Dothideomycetes genomes: a test case for predicting lifestyles and emergence of pathogens.</title>
        <authorList>
            <person name="Haridas S."/>
            <person name="Albert R."/>
            <person name="Binder M."/>
            <person name="Bloem J."/>
            <person name="Labutti K."/>
            <person name="Salamov A."/>
            <person name="Andreopoulos B."/>
            <person name="Baker S."/>
            <person name="Barry K."/>
            <person name="Bills G."/>
            <person name="Bluhm B."/>
            <person name="Cannon C."/>
            <person name="Castanera R."/>
            <person name="Culley D."/>
            <person name="Daum C."/>
            <person name="Ezra D."/>
            <person name="Gonzalez J."/>
            <person name="Henrissat B."/>
            <person name="Kuo A."/>
            <person name="Liang C."/>
            <person name="Lipzen A."/>
            <person name="Lutzoni F."/>
            <person name="Magnuson J."/>
            <person name="Mondo S."/>
            <person name="Nolan M."/>
            <person name="Ohm R."/>
            <person name="Pangilinan J."/>
            <person name="Park H.-J."/>
            <person name="Ramirez L."/>
            <person name="Alfaro M."/>
            <person name="Sun H."/>
            <person name="Tritt A."/>
            <person name="Yoshinaga Y."/>
            <person name="Zwiers L.-H."/>
            <person name="Turgeon B."/>
            <person name="Goodwin S."/>
            <person name="Spatafora J."/>
            <person name="Crous P."/>
            <person name="Grigoriev I."/>
        </authorList>
    </citation>
    <scope>NUCLEOTIDE SEQUENCE</scope>
    <source>
        <strain evidence="10">CBS 123094</strain>
    </source>
</reference>
<gene>
    <name evidence="10" type="ORF">P154DRAFT_525871</name>
</gene>
<evidence type="ECO:0000256" key="3">
    <source>
        <dbReference type="ARBA" id="ARBA00022723"/>
    </source>
</evidence>
<organism evidence="10 11">
    <name type="scientific">Amniculicola lignicola CBS 123094</name>
    <dbReference type="NCBI Taxonomy" id="1392246"/>
    <lineage>
        <taxon>Eukaryota</taxon>
        <taxon>Fungi</taxon>
        <taxon>Dikarya</taxon>
        <taxon>Ascomycota</taxon>
        <taxon>Pezizomycotina</taxon>
        <taxon>Dothideomycetes</taxon>
        <taxon>Pleosporomycetidae</taxon>
        <taxon>Pleosporales</taxon>
        <taxon>Amniculicolaceae</taxon>
        <taxon>Amniculicola</taxon>
    </lineage>
</organism>
<evidence type="ECO:0000256" key="1">
    <source>
        <dbReference type="ARBA" id="ARBA00006249"/>
    </source>
</evidence>
<dbReference type="GO" id="GO:0046872">
    <property type="term" value="F:metal ion binding"/>
    <property type="evidence" value="ECO:0007669"/>
    <property type="project" value="UniProtKB-KW"/>
</dbReference>
<dbReference type="OrthoDB" id="3039123at2759"/>
<comment type="similarity">
    <text evidence="1 8">Belongs to the tannase family.</text>
</comment>
<evidence type="ECO:0000256" key="7">
    <source>
        <dbReference type="ARBA" id="ARBA00023157"/>
    </source>
</evidence>
<dbReference type="AlphaFoldDB" id="A0A6A5W2I4"/>
<evidence type="ECO:0000256" key="5">
    <source>
        <dbReference type="ARBA" id="ARBA00022801"/>
    </source>
</evidence>
<dbReference type="SUPFAM" id="SSF53474">
    <property type="entry name" value="alpha/beta-Hydrolases"/>
    <property type="match status" value="1"/>
</dbReference>
<dbReference type="PANTHER" id="PTHR33938:SF16">
    <property type="entry name" value="CARBOXYLIC ESTER HYDROLASE"/>
    <property type="match status" value="1"/>
</dbReference>
<dbReference type="GO" id="GO:0030600">
    <property type="term" value="F:feruloyl esterase activity"/>
    <property type="evidence" value="ECO:0007669"/>
    <property type="project" value="UniProtKB-ARBA"/>
</dbReference>
<evidence type="ECO:0000313" key="11">
    <source>
        <dbReference type="Proteomes" id="UP000799779"/>
    </source>
</evidence>
<dbReference type="InterPro" id="IPR011118">
    <property type="entry name" value="Tannase/feruloyl_esterase"/>
</dbReference>